<dbReference type="SUPFAM" id="SSF56784">
    <property type="entry name" value="HAD-like"/>
    <property type="match status" value="1"/>
</dbReference>
<dbReference type="Gene3D" id="1.10.150.240">
    <property type="entry name" value="Putative phosphatase, domain 2"/>
    <property type="match status" value="1"/>
</dbReference>
<evidence type="ECO:0000313" key="1">
    <source>
        <dbReference type="EMBL" id="MBB5225680.1"/>
    </source>
</evidence>
<dbReference type="RefSeq" id="WP_184658204.1">
    <property type="nucleotide sequence ID" value="NZ_CP031518.1"/>
</dbReference>
<dbReference type="SFLD" id="SFLDG01135">
    <property type="entry name" value="C1.5.6:_HAD__Beta-PGM__Phospha"/>
    <property type="match status" value="1"/>
</dbReference>
<dbReference type="NCBIfam" id="TIGR01549">
    <property type="entry name" value="HAD-SF-IA-v1"/>
    <property type="match status" value="1"/>
</dbReference>
<dbReference type="GO" id="GO:0050308">
    <property type="term" value="F:sugar-phosphatase activity"/>
    <property type="evidence" value="ECO:0007669"/>
    <property type="project" value="TreeGrafter"/>
</dbReference>
<comment type="caution">
    <text evidence="1">The sequence shown here is derived from an EMBL/GenBank/DDBJ whole genome shotgun (WGS) entry which is preliminary data.</text>
</comment>
<accession>A0A7W8LLS4</accession>
<dbReference type="PANTHER" id="PTHR43481:SF4">
    <property type="entry name" value="GLYCEROL-1-PHOSPHATE PHOSPHOHYDROLASE 1-RELATED"/>
    <property type="match status" value="1"/>
</dbReference>
<keyword evidence="1" id="KW-0378">Hydrolase</keyword>
<dbReference type="InterPro" id="IPR041492">
    <property type="entry name" value="HAD_2"/>
</dbReference>
<reference evidence="1 2" key="1">
    <citation type="submission" date="2020-08" db="EMBL/GenBank/DDBJ databases">
        <title>Genomic Encyclopedia of Type Strains, Phase IV (KMG-IV): sequencing the most valuable type-strain genomes for metagenomic binning, comparative biology and taxonomic classification.</title>
        <authorList>
            <person name="Goeker M."/>
        </authorList>
    </citation>
    <scope>NUCLEOTIDE SEQUENCE [LARGE SCALE GENOMIC DNA]</scope>
    <source>
        <strain evidence="1 2">DSM 103462</strain>
    </source>
</reference>
<dbReference type="InterPro" id="IPR023214">
    <property type="entry name" value="HAD_sf"/>
</dbReference>
<evidence type="ECO:0000313" key="2">
    <source>
        <dbReference type="Proteomes" id="UP000518887"/>
    </source>
</evidence>
<dbReference type="NCBIfam" id="TIGR01509">
    <property type="entry name" value="HAD-SF-IA-v3"/>
    <property type="match status" value="1"/>
</dbReference>
<proteinExistence type="predicted"/>
<dbReference type="SFLD" id="SFLDS00003">
    <property type="entry name" value="Haloacid_Dehalogenase"/>
    <property type="match status" value="1"/>
</dbReference>
<dbReference type="InterPro" id="IPR006439">
    <property type="entry name" value="HAD-SF_hydro_IA"/>
</dbReference>
<dbReference type="AlphaFoldDB" id="A0A7W8LLS4"/>
<organism evidence="1 2">
    <name type="scientific">Treponema ruminis</name>
    <dbReference type="NCBI Taxonomy" id="744515"/>
    <lineage>
        <taxon>Bacteria</taxon>
        <taxon>Pseudomonadati</taxon>
        <taxon>Spirochaetota</taxon>
        <taxon>Spirochaetia</taxon>
        <taxon>Spirochaetales</taxon>
        <taxon>Treponemataceae</taxon>
        <taxon>Treponema</taxon>
    </lineage>
</organism>
<dbReference type="InterPro" id="IPR036412">
    <property type="entry name" value="HAD-like_sf"/>
</dbReference>
<dbReference type="EMBL" id="JACHFQ010000003">
    <property type="protein sequence ID" value="MBB5225680.1"/>
    <property type="molecule type" value="Genomic_DNA"/>
</dbReference>
<keyword evidence="2" id="KW-1185">Reference proteome</keyword>
<dbReference type="Proteomes" id="UP000518887">
    <property type="component" value="Unassembled WGS sequence"/>
</dbReference>
<dbReference type="Gene3D" id="3.40.50.1000">
    <property type="entry name" value="HAD superfamily/HAD-like"/>
    <property type="match status" value="1"/>
</dbReference>
<dbReference type="SFLD" id="SFLDG01129">
    <property type="entry name" value="C1.5:_HAD__Beta-PGM__Phosphata"/>
    <property type="match status" value="1"/>
</dbReference>
<dbReference type="InterPro" id="IPR051806">
    <property type="entry name" value="HAD-like_SPP"/>
</dbReference>
<sequence>MKKIRAILFDMDGVLLDTETVCEVCWAKAADEIGLSNIHEIFMQCVGRSRSDTEKLLEKYLPDEGAAVKFRNRTSELFTVVENEEGLNKMPFVLDCLESLKKAGFRLAVASSTRAAKVHPQLTNAGIHDYFETFTTGDTVTHSKPDPEIYLKAAASLNLQPEECVAIEDSPNGVRSATNAGIKCIMVPDLIQPDSEMKEKAWKIFSNLKEAADFLCSVD</sequence>
<dbReference type="Pfam" id="PF13419">
    <property type="entry name" value="HAD_2"/>
    <property type="match status" value="1"/>
</dbReference>
<protein>
    <submittedName>
        <fullName evidence="1">HAD superfamily hydrolase (TIGR01509 family)</fullName>
    </submittedName>
</protein>
<gene>
    <name evidence="1" type="ORF">HNP76_001037</name>
</gene>
<dbReference type="InterPro" id="IPR023198">
    <property type="entry name" value="PGP-like_dom2"/>
</dbReference>
<name>A0A7W8LLS4_9SPIR</name>
<dbReference type="PANTHER" id="PTHR43481">
    <property type="entry name" value="FRUCTOSE-1-PHOSPHATE PHOSPHATASE"/>
    <property type="match status" value="1"/>
</dbReference>